<reference evidence="2" key="2">
    <citation type="submission" date="2020-09" db="EMBL/GenBank/DDBJ databases">
        <authorList>
            <person name="Sun Q."/>
            <person name="Zhou Y."/>
        </authorList>
    </citation>
    <scope>NUCLEOTIDE SEQUENCE</scope>
    <source>
        <strain evidence="2">CGMCC 1.15425</strain>
    </source>
</reference>
<name>A0A917GJ80_9GAMM</name>
<gene>
    <name evidence="2" type="ORF">GCM10011403_02120</name>
</gene>
<keyword evidence="1" id="KW-1133">Transmembrane helix</keyword>
<dbReference type="AlphaFoldDB" id="A0A917GJ80"/>
<dbReference type="RefSeq" id="WP_068812589.1">
    <property type="nucleotide sequence ID" value="NZ_BMIY01000001.1"/>
</dbReference>
<sequence>MNSWLLMLIPVTVLLLAMGVTTAVLLKQFRQTRQMLEQNKEQERHWQQQLIKVLSQMQQDQFDMRRQVNQALKRETVGESREAGTMTYAQASQLLRMGADPAELVKSCGMSEAEARLLTLMATRQTGPAS</sequence>
<keyword evidence="3" id="KW-1185">Reference proteome</keyword>
<dbReference type="InterPro" id="IPR021244">
    <property type="entry name" value="DUF2802"/>
</dbReference>
<keyword evidence="1" id="KW-0472">Membrane</keyword>
<evidence type="ECO:0008006" key="4">
    <source>
        <dbReference type="Google" id="ProtNLM"/>
    </source>
</evidence>
<dbReference type="EMBL" id="BMIY01000001">
    <property type="protein sequence ID" value="GGG48615.1"/>
    <property type="molecule type" value="Genomic_DNA"/>
</dbReference>
<dbReference type="Pfam" id="PF10975">
    <property type="entry name" value="DUF2802"/>
    <property type="match status" value="1"/>
</dbReference>
<organism evidence="2 3">
    <name type="scientific">Pseudohongiella nitratireducens</name>
    <dbReference type="NCBI Taxonomy" id="1768907"/>
    <lineage>
        <taxon>Bacteria</taxon>
        <taxon>Pseudomonadati</taxon>
        <taxon>Pseudomonadota</taxon>
        <taxon>Gammaproteobacteria</taxon>
        <taxon>Pseudomonadales</taxon>
        <taxon>Pseudohongiellaceae</taxon>
        <taxon>Pseudohongiella</taxon>
    </lineage>
</organism>
<protein>
    <recommendedName>
        <fullName evidence="4">DUF2802 domain-containing protein</fullName>
    </recommendedName>
</protein>
<dbReference type="OrthoDB" id="7068231at2"/>
<accession>A0A917GJ80</accession>
<dbReference type="Proteomes" id="UP000627715">
    <property type="component" value="Unassembled WGS sequence"/>
</dbReference>
<feature type="transmembrane region" description="Helical" evidence="1">
    <location>
        <begin position="6"/>
        <end position="26"/>
    </location>
</feature>
<keyword evidence="1" id="KW-0812">Transmembrane</keyword>
<reference evidence="2" key="1">
    <citation type="journal article" date="2014" name="Int. J. Syst. Evol. Microbiol.">
        <title>Complete genome sequence of Corynebacterium casei LMG S-19264T (=DSM 44701T), isolated from a smear-ripened cheese.</title>
        <authorList>
            <consortium name="US DOE Joint Genome Institute (JGI-PGF)"/>
            <person name="Walter F."/>
            <person name="Albersmeier A."/>
            <person name="Kalinowski J."/>
            <person name="Ruckert C."/>
        </authorList>
    </citation>
    <scope>NUCLEOTIDE SEQUENCE</scope>
    <source>
        <strain evidence="2">CGMCC 1.15425</strain>
    </source>
</reference>
<evidence type="ECO:0000256" key="1">
    <source>
        <dbReference type="SAM" id="Phobius"/>
    </source>
</evidence>
<proteinExistence type="predicted"/>
<evidence type="ECO:0000313" key="3">
    <source>
        <dbReference type="Proteomes" id="UP000627715"/>
    </source>
</evidence>
<comment type="caution">
    <text evidence="2">The sequence shown here is derived from an EMBL/GenBank/DDBJ whole genome shotgun (WGS) entry which is preliminary data.</text>
</comment>
<evidence type="ECO:0000313" key="2">
    <source>
        <dbReference type="EMBL" id="GGG48615.1"/>
    </source>
</evidence>